<keyword evidence="9" id="KW-1185">Reference proteome</keyword>
<keyword evidence="6" id="KW-0813">Transport</keyword>
<comment type="caution">
    <text evidence="6">Lacks conserved residue(s) required for the propagation of feature annotation.</text>
</comment>
<dbReference type="STRING" id="150033.RV14_GL000772"/>
<feature type="transmembrane region" description="Helical" evidence="6">
    <location>
        <begin position="557"/>
        <end position="582"/>
    </location>
</feature>
<evidence type="ECO:0000259" key="7">
    <source>
        <dbReference type="Pfam" id="PF02687"/>
    </source>
</evidence>
<dbReference type="PANTHER" id="PTHR46795:SF3">
    <property type="entry name" value="ABC TRANSPORTER PERMEASE"/>
    <property type="match status" value="1"/>
</dbReference>
<dbReference type="PANTHER" id="PTHR46795">
    <property type="entry name" value="ABC TRANSPORTER PERMEASE-RELATED-RELATED"/>
    <property type="match status" value="1"/>
</dbReference>
<protein>
    <recommendedName>
        <fullName evidence="7">ABC3 transporter permease C-terminal domain-containing protein</fullName>
    </recommendedName>
</protein>
<gene>
    <name evidence="8" type="ORF">RV14_GL000772</name>
</gene>
<reference evidence="8 9" key="1">
    <citation type="submission" date="2014-12" db="EMBL/GenBank/DDBJ databases">
        <title>Draft genome sequences of 29 type strains of Enterococci.</title>
        <authorList>
            <person name="Zhong Z."/>
            <person name="Sun Z."/>
            <person name="Liu W."/>
            <person name="Zhang W."/>
            <person name="Zhang H."/>
        </authorList>
    </citation>
    <scope>NUCLEOTIDE SEQUENCE [LARGE SCALE GENOMIC DNA]</scope>
    <source>
        <strain evidence="8 9">DSM 15687</strain>
    </source>
</reference>
<evidence type="ECO:0000256" key="3">
    <source>
        <dbReference type="ARBA" id="ARBA00022692"/>
    </source>
</evidence>
<dbReference type="Proteomes" id="UP000182152">
    <property type="component" value="Unassembled WGS sequence"/>
</dbReference>
<evidence type="ECO:0000313" key="9">
    <source>
        <dbReference type="Proteomes" id="UP000182152"/>
    </source>
</evidence>
<proteinExistence type="inferred from homology"/>
<dbReference type="Pfam" id="PF02687">
    <property type="entry name" value="FtsX"/>
    <property type="match status" value="2"/>
</dbReference>
<name>A0A1L8WGF4_9ENTE</name>
<dbReference type="GO" id="GO:0005886">
    <property type="term" value="C:plasma membrane"/>
    <property type="evidence" value="ECO:0007669"/>
    <property type="project" value="UniProtKB-SubCell"/>
</dbReference>
<evidence type="ECO:0000256" key="2">
    <source>
        <dbReference type="ARBA" id="ARBA00022475"/>
    </source>
</evidence>
<accession>A0A1L8WGF4</accession>
<dbReference type="GO" id="GO:0055085">
    <property type="term" value="P:transmembrane transport"/>
    <property type="evidence" value="ECO:0007669"/>
    <property type="project" value="UniProtKB-UniRule"/>
</dbReference>
<sequence>MIVLLFFVISANRFFLNRRQKEIGIYQLFGVKKIQISIIYILETMAIGLVACLSGIILGIIFSKLFSMILIRMMKMKLTSLFFISVPSIFETVLLLFLILSIVSLYSLWLIWRFPTIRSFGMYDHTQSAMLRVRTRHRLLGTLGLLLISSSYFFAVHFREFITKFNYSQDFRFLFLLFIIIILFCVSGTYLFFCFSLRVLLEMINCSKIKYQGINFLLIGNTKIHLLKSWRINSLITLVIGIALVMIGGMMSVAAIMTKSVEMSTPVSYQMDTKTAKKMRPILVRENQTIQKELTLNYKVIGSYFISQTEGTATEKEFQLVNVISEKEYHAFRQFNPKIPKLNLTSDNSTVVLEGMKNVFRNFAIYGSTFYLPHQKLDIQATLPSFLGDSYMCYSGPTLVVSNSVFAKLQGFNYQVVNWEIQKEIEEKTNERLMNELPPSFENVIYYSYAIKGEELTGTIQTSEIKPEKGAATQYSNEDSRMNYVSRSPMKQLVARRIGIMAYISIFIGVIVIIATGSMLMVRQLAEAEEERENYQLLTKLGISRKKIKRMIFGQNAITFFPPIILGSMHTIFAISLFTQYIETANYGLVYLICSLLILIYILFYYLTSLLYCRIIEE</sequence>
<keyword evidence="2 6" id="KW-1003">Cell membrane</keyword>
<comment type="similarity">
    <text evidence="6">Belongs to the ABC-4 integral membrane protein family.</text>
</comment>
<keyword evidence="5 6" id="KW-0472">Membrane</keyword>
<dbReference type="InterPro" id="IPR027022">
    <property type="entry name" value="ABC_permease_BceB-typ"/>
</dbReference>
<dbReference type="PIRSF" id="PIRSF018968">
    <property type="entry name" value="ABC_permease_BceB"/>
    <property type="match status" value="1"/>
</dbReference>
<feature type="domain" description="ABC3 transporter permease C-terminal" evidence="7">
    <location>
        <begin position="506"/>
        <end position="612"/>
    </location>
</feature>
<feature type="transmembrane region" description="Helical" evidence="6">
    <location>
        <begin position="235"/>
        <end position="257"/>
    </location>
</feature>
<dbReference type="InterPro" id="IPR003838">
    <property type="entry name" value="ABC3_permease_C"/>
</dbReference>
<comment type="caution">
    <text evidence="8">The sequence shown here is derived from an EMBL/GenBank/DDBJ whole genome shotgun (WGS) entry which is preliminary data.</text>
</comment>
<dbReference type="EMBL" id="JXLB01000017">
    <property type="protein sequence ID" value="OJG79832.1"/>
    <property type="molecule type" value="Genomic_DNA"/>
</dbReference>
<keyword evidence="3 6" id="KW-0812">Transmembrane</keyword>
<comment type="subcellular location">
    <subcellularLocation>
        <location evidence="1 6">Cell membrane</location>
        <topology evidence="1 6">Multi-pass membrane protein</topology>
    </subcellularLocation>
</comment>
<feature type="transmembrane region" description="Helical" evidence="6">
    <location>
        <begin position="173"/>
        <end position="201"/>
    </location>
</feature>
<feature type="domain" description="ABC3 transporter permease C-terminal" evidence="7">
    <location>
        <begin position="1"/>
        <end position="113"/>
    </location>
</feature>
<feature type="transmembrane region" description="Helical" evidence="6">
    <location>
        <begin position="588"/>
        <end position="607"/>
    </location>
</feature>
<evidence type="ECO:0000256" key="4">
    <source>
        <dbReference type="ARBA" id="ARBA00022989"/>
    </source>
</evidence>
<dbReference type="InterPro" id="IPR052536">
    <property type="entry name" value="ABC-4_Integral_Memb_Prot"/>
</dbReference>
<feature type="transmembrane region" description="Helical" evidence="6">
    <location>
        <begin position="92"/>
        <end position="112"/>
    </location>
</feature>
<feature type="transmembrane region" description="Helical" evidence="6">
    <location>
        <begin position="139"/>
        <end position="158"/>
    </location>
</feature>
<keyword evidence="4 6" id="KW-1133">Transmembrane helix</keyword>
<feature type="transmembrane region" description="Helical" evidence="6">
    <location>
        <begin position="37"/>
        <end position="62"/>
    </location>
</feature>
<evidence type="ECO:0000256" key="5">
    <source>
        <dbReference type="ARBA" id="ARBA00023136"/>
    </source>
</evidence>
<dbReference type="AlphaFoldDB" id="A0A1L8WGF4"/>
<evidence type="ECO:0000256" key="6">
    <source>
        <dbReference type="PIRNR" id="PIRNR018968"/>
    </source>
</evidence>
<feature type="transmembrane region" description="Helical" evidence="6">
    <location>
        <begin position="500"/>
        <end position="522"/>
    </location>
</feature>
<evidence type="ECO:0000313" key="8">
    <source>
        <dbReference type="EMBL" id="OJG79832.1"/>
    </source>
</evidence>
<evidence type="ECO:0000256" key="1">
    <source>
        <dbReference type="ARBA" id="ARBA00004651"/>
    </source>
</evidence>
<organism evidence="8 9">
    <name type="scientific">Enterococcus ratti</name>
    <dbReference type="NCBI Taxonomy" id="150033"/>
    <lineage>
        <taxon>Bacteria</taxon>
        <taxon>Bacillati</taxon>
        <taxon>Bacillota</taxon>
        <taxon>Bacilli</taxon>
        <taxon>Lactobacillales</taxon>
        <taxon>Enterococcaceae</taxon>
        <taxon>Enterococcus</taxon>
    </lineage>
</organism>